<name>I3IJ29_9BACT</name>
<evidence type="ECO:0000313" key="2">
    <source>
        <dbReference type="EMBL" id="GAB61724.1"/>
    </source>
</evidence>
<feature type="transmembrane region" description="Helical" evidence="1">
    <location>
        <begin position="68"/>
        <end position="89"/>
    </location>
</feature>
<gene>
    <name evidence="2" type="ORF">KSU1_C0128</name>
</gene>
<keyword evidence="1" id="KW-1133">Transmembrane helix</keyword>
<evidence type="ECO:0000256" key="1">
    <source>
        <dbReference type="SAM" id="Phobius"/>
    </source>
</evidence>
<reference evidence="2 3" key="1">
    <citation type="journal article" date="2012" name="FEBS Lett.">
        <title>Anammox organism KSU-1 expresses a NirK-type copper-containing nitrite reductase instead of a NirS-type with cytochrome cd1.</title>
        <authorList>
            <person name="Hira D."/>
            <person name="Toh H."/>
            <person name="Migita C.T."/>
            <person name="Okubo H."/>
            <person name="Nishiyama T."/>
            <person name="Hattori M."/>
            <person name="Furukawa K."/>
            <person name="Fujii T."/>
        </authorList>
    </citation>
    <scope>NUCLEOTIDE SEQUENCE [LARGE SCALE GENOMIC DNA]</scope>
</reference>
<comment type="caution">
    <text evidence="2">The sequence shown here is derived from an EMBL/GenBank/DDBJ whole genome shotgun (WGS) entry which is preliminary data.</text>
</comment>
<dbReference type="Proteomes" id="UP000002985">
    <property type="component" value="Unassembled WGS sequence"/>
</dbReference>
<keyword evidence="3" id="KW-1185">Reference proteome</keyword>
<dbReference type="AlphaFoldDB" id="I3IJ29"/>
<organism evidence="2 3">
    <name type="scientific">Candidatus Jettenia caeni</name>
    <dbReference type="NCBI Taxonomy" id="247490"/>
    <lineage>
        <taxon>Bacteria</taxon>
        <taxon>Pseudomonadati</taxon>
        <taxon>Planctomycetota</taxon>
        <taxon>Candidatus Brocadiia</taxon>
        <taxon>Candidatus Brocadiales</taxon>
        <taxon>Candidatus Brocadiaceae</taxon>
        <taxon>Candidatus Jettenia</taxon>
    </lineage>
</organism>
<sequence>MLKITDIEKDSQKKLRKELLKRGVDPDAIKDLPVGVKESNQFIFRYGNTTVSIPAPSQDVMNSLFKKYSGVFVGASIVLLTMAVVNLTSRPSGED</sequence>
<keyword evidence="1" id="KW-0812">Transmembrane</keyword>
<dbReference type="EMBL" id="BAFH01000003">
    <property type="protein sequence ID" value="GAB61724.1"/>
    <property type="molecule type" value="Genomic_DNA"/>
</dbReference>
<proteinExistence type="predicted"/>
<protein>
    <submittedName>
        <fullName evidence="2">Uncharacterized protein</fullName>
    </submittedName>
</protein>
<evidence type="ECO:0000313" key="3">
    <source>
        <dbReference type="Proteomes" id="UP000002985"/>
    </source>
</evidence>
<keyword evidence="1" id="KW-0472">Membrane</keyword>
<accession>I3IJ29</accession>